<sequence>MSPCENKNLEHTEEMQHQLTPQNLPNSRRPRSSTSGSVLADLSIDEEDDIQVASTSNNILIDAPIDEPTENGVLKTSKKRKTGNSLSQMETKRHVEEALSPAIDAFKS</sequence>
<evidence type="ECO:0000313" key="2">
    <source>
        <dbReference type="Proteomes" id="UP001239111"/>
    </source>
</evidence>
<evidence type="ECO:0000313" key="1">
    <source>
        <dbReference type="EMBL" id="KAJ8678444.1"/>
    </source>
</evidence>
<gene>
    <name evidence="1" type="ORF">QAD02_014231</name>
</gene>
<name>A0ACC2P4B5_9HYME</name>
<keyword evidence="2" id="KW-1185">Reference proteome</keyword>
<reference evidence="1" key="1">
    <citation type="submission" date="2023-04" db="EMBL/GenBank/DDBJ databases">
        <title>A chromosome-level genome assembly of the parasitoid wasp Eretmocerus hayati.</title>
        <authorList>
            <person name="Zhong Y."/>
            <person name="Liu S."/>
            <person name="Liu Y."/>
        </authorList>
    </citation>
    <scope>NUCLEOTIDE SEQUENCE</scope>
    <source>
        <strain evidence="1">ZJU_SS_LIU_2023</strain>
    </source>
</reference>
<organism evidence="1 2">
    <name type="scientific">Eretmocerus hayati</name>
    <dbReference type="NCBI Taxonomy" id="131215"/>
    <lineage>
        <taxon>Eukaryota</taxon>
        <taxon>Metazoa</taxon>
        <taxon>Ecdysozoa</taxon>
        <taxon>Arthropoda</taxon>
        <taxon>Hexapoda</taxon>
        <taxon>Insecta</taxon>
        <taxon>Pterygota</taxon>
        <taxon>Neoptera</taxon>
        <taxon>Endopterygota</taxon>
        <taxon>Hymenoptera</taxon>
        <taxon>Apocrita</taxon>
        <taxon>Proctotrupomorpha</taxon>
        <taxon>Chalcidoidea</taxon>
        <taxon>Aphelinidae</taxon>
        <taxon>Aphelininae</taxon>
        <taxon>Eretmocerus</taxon>
    </lineage>
</organism>
<comment type="caution">
    <text evidence="1">The sequence shown here is derived from an EMBL/GenBank/DDBJ whole genome shotgun (WGS) entry which is preliminary data.</text>
</comment>
<proteinExistence type="predicted"/>
<dbReference type="EMBL" id="CM056742">
    <property type="protein sequence ID" value="KAJ8678444.1"/>
    <property type="molecule type" value="Genomic_DNA"/>
</dbReference>
<accession>A0ACC2P4B5</accession>
<protein>
    <submittedName>
        <fullName evidence="1">Uncharacterized protein</fullName>
    </submittedName>
</protein>
<dbReference type="Proteomes" id="UP001239111">
    <property type="component" value="Chromosome 2"/>
</dbReference>